<accession>A0A2U2PFT6</accession>
<evidence type="ECO:0000313" key="2">
    <source>
        <dbReference type="Proteomes" id="UP000245647"/>
    </source>
</evidence>
<dbReference type="RefSeq" id="WP_109416382.1">
    <property type="nucleotide sequence ID" value="NZ_QEAS01000010.1"/>
</dbReference>
<dbReference type="PANTHER" id="PTHR38471">
    <property type="entry name" value="FOUR HELIX BUNDLE PROTEIN"/>
    <property type="match status" value="1"/>
</dbReference>
<proteinExistence type="predicted"/>
<dbReference type="OrthoDB" id="9811959at2"/>
<gene>
    <name evidence="1" type="ORF">DDR33_13070</name>
</gene>
<dbReference type="Pfam" id="PF05635">
    <property type="entry name" value="23S_rRNA_IVP"/>
    <property type="match status" value="1"/>
</dbReference>
<reference evidence="1 2" key="1">
    <citation type="submission" date="2018-04" db="EMBL/GenBank/DDBJ databases">
        <title>Pedobacter chongqingensis sp. nov., isolated from a rottenly hemp rope.</title>
        <authorList>
            <person name="Cai Y."/>
        </authorList>
    </citation>
    <scope>NUCLEOTIDE SEQUENCE [LARGE SCALE GENOMIC DNA]</scope>
    <source>
        <strain evidence="1 2">FJ4-8</strain>
    </source>
</reference>
<dbReference type="InterPro" id="IPR012657">
    <property type="entry name" value="23S_rRNA-intervening_sequence"/>
</dbReference>
<protein>
    <submittedName>
        <fullName evidence="1">Diversity-generating retroelement protein bAvd family protein</fullName>
    </submittedName>
</protein>
<dbReference type="SUPFAM" id="SSF158446">
    <property type="entry name" value="IVS-encoded protein-like"/>
    <property type="match status" value="1"/>
</dbReference>
<dbReference type="Gene3D" id="1.20.1440.60">
    <property type="entry name" value="23S rRNA-intervening sequence"/>
    <property type="match status" value="1"/>
</dbReference>
<dbReference type="EMBL" id="QEAS01000010">
    <property type="protein sequence ID" value="PWG80265.1"/>
    <property type="molecule type" value="Genomic_DNA"/>
</dbReference>
<dbReference type="InterPro" id="IPR036583">
    <property type="entry name" value="23S_rRNA_IVS_sf"/>
</dbReference>
<sequence length="121" mass="13839">MRDFQKLSIWQKSHLLTIKIYSITKTFPKEELYGLTSQARRSASSIPTNIAEGCGRNSIPDFKRFLMIAAGSASELHYQLILSRDLHYISESIFKELSEETILIKKMIFSYIGKLAEANGY</sequence>
<keyword evidence="2" id="KW-1185">Reference proteome</keyword>
<dbReference type="Proteomes" id="UP000245647">
    <property type="component" value="Unassembled WGS sequence"/>
</dbReference>
<organism evidence="1 2">
    <name type="scientific">Pararcticibacter amylolyticus</name>
    <dbReference type="NCBI Taxonomy" id="2173175"/>
    <lineage>
        <taxon>Bacteria</taxon>
        <taxon>Pseudomonadati</taxon>
        <taxon>Bacteroidota</taxon>
        <taxon>Sphingobacteriia</taxon>
        <taxon>Sphingobacteriales</taxon>
        <taxon>Sphingobacteriaceae</taxon>
        <taxon>Pararcticibacter</taxon>
    </lineage>
</organism>
<dbReference type="CDD" id="cd16377">
    <property type="entry name" value="23S_rRNA_IVP_like"/>
    <property type="match status" value="1"/>
</dbReference>
<comment type="caution">
    <text evidence="1">The sequence shown here is derived from an EMBL/GenBank/DDBJ whole genome shotgun (WGS) entry which is preliminary data.</text>
</comment>
<evidence type="ECO:0000313" key="1">
    <source>
        <dbReference type="EMBL" id="PWG80265.1"/>
    </source>
</evidence>
<dbReference type="PANTHER" id="PTHR38471:SF2">
    <property type="entry name" value="FOUR HELIX BUNDLE PROTEIN"/>
    <property type="match status" value="1"/>
</dbReference>
<dbReference type="AlphaFoldDB" id="A0A2U2PFT6"/>
<dbReference type="NCBIfam" id="TIGR02436">
    <property type="entry name" value="four helix bundle protein"/>
    <property type="match status" value="1"/>
</dbReference>
<name>A0A2U2PFT6_9SPHI</name>